<dbReference type="InterPro" id="IPR051012">
    <property type="entry name" value="CellSynth/LPSAsmb/PSIAsmb"/>
</dbReference>
<keyword evidence="6" id="KW-1185">Reference proteome</keyword>
<accession>A0ABQ2YHZ8</accession>
<keyword evidence="1" id="KW-0677">Repeat</keyword>
<dbReference type="InterPro" id="IPR019734">
    <property type="entry name" value="TPR_rpt"/>
</dbReference>
<evidence type="ECO:0000256" key="1">
    <source>
        <dbReference type="ARBA" id="ARBA00022737"/>
    </source>
</evidence>
<dbReference type="Gene3D" id="1.25.40.10">
    <property type="entry name" value="Tetratricopeptide repeat domain"/>
    <property type="match status" value="3"/>
</dbReference>
<feature type="repeat" description="TPR" evidence="3">
    <location>
        <begin position="522"/>
        <end position="555"/>
    </location>
</feature>
<gene>
    <name evidence="5" type="ORF">GCM10011290_09960</name>
</gene>
<feature type="signal peptide" evidence="4">
    <location>
        <begin position="1"/>
        <end position="32"/>
    </location>
</feature>
<dbReference type="PROSITE" id="PS50005">
    <property type="entry name" value="TPR"/>
    <property type="match status" value="1"/>
</dbReference>
<dbReference type="PANTHER" id="PTHR45586">
    <property type="entry name" value="TPR REPEAT-CONTAINING PROTEIN PA4667"/>
    <property type="match status" value="1"/>
</dbReference>
<protein>
    <recommendedName>
        <fullName evidence="7">Tetratricopeptide repeat protein</fullName>
    </recommendedName>
</protein>
<sequence>MGVVFYPSEPMFRPSMNALLRIAAALAPLALAACASVPPAPPAPSVSAEAVVEDLADEAVEEETVDNPRIPKLELSEEWLYGLLAGEIVVQRGGAGVAAETYLQLARETRDPRVAQRASEFAMFSGNVRQASEALALWIELDPDADSAREQLLIALLRAGKLAESQPLVEGMLARQPARAGAIFVQLARLLARQPDRGAAAKLVSDLAERYPELPEARFAHLAVAAEAGEQAEVDKEFARLAQIAPTWDLPLLWQVDRLRRHSVPSAIDFLQAQLQLRPAASLELNLTMVRLLASEKRYTDAQRHAEKALQQYPKQAELLNMVGLLAFQNGNLPLARRQLEAALQAGYADADSLRYTLGQLADEQKQPQQARHWYQQVGQGENYLPARLRLAQLDAADGNWQQAINDLQPLAGDGSQLVRVVALQAQIAKNAGDRAQAMTLLNQGLQRQPRATELLYDRALLSELDGQFPLAEKDLLQVLELVPDHVHALNALGYALSNHTTRYREALAYVEKAHQAAPDDPMILDSLGWVYYKLGKLEQALQYLQASYASMPDAEVAAHLGEVLWQSGRLDEARKLWAEAHKKEPDHPVLRETLQRLLP</sequence>
<evidence type="ECO:0008006" key="7">
    <source>
        <dbReference type="Google" id="ProtNLM"/>
    </source>
</evidence>
<keyword evidence="2 3" id="KW-0802">TPR repeat</keyword>
<evidence type="ECO:0000256" key="2">
    <source>
        <dbReference type="ARBA" id="ARBA00022803"/>
    </source>
</evidence>
<comment type="caution">
    <text evidence="5">The sequence shown here is derived from an EMBL/GenBank/DDBJ whole genome shotgun (WGS) entry which is preliminary data.</text>
</comment>
<dbReference type="EMBL" id="BMYW01000002">
    <property type="protein sequence ID" value="GGX84297.1"/>
    <property type="molecule type" value="Genomic_DNA"/>
</dbReference>
<evidence type="ECO:0000256" key="3">
    <source>
        <dbReference type="PROSITE-ProRule" id="PRU00339"/>
    </source>
</evidence>
<evidence type="ECO:0000256" key="4">
    <source>
        <dbReference type="SAM" id="SignalP"/>
    </source>
</evidence>
<name>A0ABQ2YHZ8_9NEIS</name>
<reference evidence="6" key="1">
    <citation type="journal article" date="2019" name="Int. J. Syst. Evol. Microbiol.">
        <title>The Global Catalogue of Microorganisms (GCM) 10K type strain sequencing project: providing services to taxonomists for standard genome sequencing and annotation.</title>
        <authorList>
            <consortium name="The Broad Institute Genomics Platform"/>
            <consortium name="The Broad Institute Genome Sequencing Center for Infectious Disease"/>
            <person name="Wu L."/>
            <person name="Ma J."/>
        </authorList>
    </citation>
    <scope>NUCLEOTIDE SEQUENCE [LARGE SCALE GENOMIC DNA]</scope>
    <source>
        <strain evidence="6">KCTC 32041</strain>
    </source>
</reference>
<proteinExistence type="predicted"/>
<keyword evidence="4" id="KW-0732">Signal</keyword>
<dbReference type="InterPro" id="IPR011990">
    <property type="entry name" value="TPR-like_helical_dom_sf"/>
</dbReference>
<dbReference type="Proteomes" id="UP000600877">
    <property type="component" value="Unassembled WGS sequence"/>
</dbReference>
<dbReference type="SUPFAM" id="SSF48452">
    <property type="entry name" value="TPR-like"/>
    <property type="match status" value="3"/>
</dbReference>
<dbReference type="SMART" id="SM00028">
    <property type="entry name" value="TPR"/>
    <property type="match status" value="6"/>
</dbReference>
<evidence type="ECO:0000313" key="5">
    <source>
        <dbReference type="EMBL" id="GGX84297.1"/>
    </source>
</evidence>
<dbReference type="Pfam" id="PF13432">
    <property type="entry name" value="TPR_16"/>
    <property type="match status" value="3"/>
</dbReference>
<evidence type="ECO:0000313" key="6">
    <source>
        <dbReference type="Proteomes" id="UP000600877"/>
    </source>
</evidence>
<organism evidence="5 6">
    <name type="scientific">Vogesella alkaliphila</name>
    <dbReference type="NCBI Taxonomy" id="1193621"/>
    <lineage>
        <taxon>Bacteria</taxon>
        <taxon>Pseudomonadati</taxon>
        <taxon>Pseudomonadota</taxon>
        <taxon>Betaproteobacteria</taxon>
        <taxon>Neisseriales</taxon>
        <taxon>Chromobacteriaceae</taxon>
        <taxon>Vogesella</taxon>
    </lineage>
</organism>
<dbReference type="PANTHER" id="PTHR45586:SF16">
    <property type="entry name" value="DOMAIN PROTEIN, PUTATIVE-RELATED"/>
    <property type="match status" value="1"/>
</dbReference>
<feature type="chain" id="PRO_5045473028" description="Tetratricopeptide repeat protein" evidence="4">
    <location>
        <begin position="33"/>
        <end position="600"/>
    </location>
</feature>